<dbReference type="InterPro" id="IPR050708">
    <property type="entry name" value="T6SS_VgrG/RHS"/>
</dbReference>
<dbReference type="Pfam" id="PF20148">
    <property type="entry name" value="DUF6531"/>
    <property type="match status" value="1"/>
</dbReference>
<accession>A0A7W9FYP9</accession>
<dbReference type="EMBL" id="JACHMB010000001">
    <property type="protein sequence ID" value="MBB5774035.1"/>
    <property type="molecule type" value="Genomic_DNA"/>
</dbReference>
<feature type="domain" description="DUF6531" evidence="3">
    <location>
        <begin position="214"/>
        <end position="286"/>
    </location>
</feature>
<keyword evidence="1" id="KW-0677">Repeat</keyword>
<proteinExistence type="predicted"/>
<dbReference type="InterPro" id="IPR031325">
    <property type="entry name" value="RHS_repeat"/>
</dbReference>
<organism evidence="5 6">
    <name type="scientific">Nonomuraea jabiensis</name>
    <dbReference type="NCBI Taxonomy" id="882448"/>
    <lineage>
        <taxon>Bacteria</taxon>
        <taxon>Bacillati</taxon>
        <taxon>Actinomycetota</taxon>
        <taxon>Actinomycetes</taxon>
        <taxon>Streptosporangiales</taxon>
        <taxon>Streptosporangiaceae</taxon>
        <taxon>Nonomuraea</taxon>
    </lineage>
</organism>
<gene>
    <name evidence="5" type="ORF">HD596_000791</name>
</gene>
<evidence type="ECO:0000259" key="3">
    <source>
        <dbReference type="Pfam" id="PF20148"/>
    </source>
</evidence>
<keyword evidence="6" id="KW-1185">Reference proteome</keyword>
<sequence length="2456" mass="264038">MADFGALPAVPQQMMGSATTLPPLVPATEVPAAANPSNGWRSEVTRPKGAVPLEDRTVDAADTSSEDSGLPAGTLRAEAADQAIMAVPTLTNWYPAQGHLVDSLTPALRAWGLSNNSSTSKLSYLFKLCDNEAMTTGCTGSGTYVAGNANSWSVPAAGKLAWGKQYWWTVTIRDSYDNSTTTSPKLTFLTGVRQPTVTSQLSSSGVEGREFNQQTGNYTTTSTDLQVATVGPPLSMVRTYNSMDPRTDGMFGAGWSTRWDMKVVKEVRGASTSALVTYPDGRQVRFASNGDGTFQPPPGMYATLVQESGGAWRLRDKTNAIFLFDAAGRLTKMTDQRGRSSELTYDTGGKLSKVTGVGGRSVTFTWQGNQVATVSSDPVDGKALTWTYGYDQGRLTQVCAPVAAPNCTTYEYGGGSLYRSSVLDSDPFGYWRLGEATGNAIDLGWGAGDATYDSTAKRAQPGALGGTTDGAVELTTSTGVRPKDGIVPKIGKYATMEAWFKTSSSSAGTVMSLRTAPGATKEEVFGVGADGKLRSSYQPTASPITSAAPVNDGNWHHAVLTVADNLQTLYVDGTVVGTLTQTITGTENRYVTTIGGLAGLVDEVAVYDRPLTALEVQRHYAARTGASHKLTKVTLPSGRVHAVNTYDDKTDRIATHTDADGGTWKIGTVGIEQQSGEAQVTVTDPDNKPLVYLYDAWRGYRIRGETDQRNFTTWYEYDQAGFLTKVIDRNDIANDIYQDKRGNTLGRKYCRAPNECAIEYWTYYLNQNDPFDPRNDQVIAYRDGRSASDTDPTHATTTEYNSFGEQTKVTTPATDDFPQGRSESIAYTDGSEPAEGGGTTPAGLTKSKTDARGNTWQYRYTAAGDLAEQTGPEGLVTKLDYDVLGRMIASTRISQAVPSGAKTTFAYDGWNRLTTSTAPGVKNEISNVTHTGQTRTTYDPDGNPLTQTIADLTGGEPDRVTTYTYDSHGRQDSVTGPEGGIARQEWNHRGQVVRTTDARGTVIEQAYTVRGELYTSTLKSWTGSPVNPQPATDVLLETRAYDAGGRLDTIKDVMGRTSKNTYWMDNRLKEQIAVKARLNDPAATPRDVQVKAEEYDAAGNLITQVGGKQANGQDIVTTFVYDQASRLVTQVLDPRSAQNPKGLERVTEFGYDANGNVTKATRRAAESDRVETTSYAYNKLNQQTRQTIENGAQDIVSTTEYDDRGLPVATTDPRGNADGANAADFTTTIRYDILDRLVESKAPQVQVDKNGSAAPARPTALIGYDTVGNQTHRRDAEGRTVTAAFDKADRLTSTTAPAYTPPGGSAITSTVEHAYDKAGQLISSTDPLGNVTTYDYDQLGRQVRVTDPAPADGQTPGTWVTEYDMAGAKLATADPTGARTTAGYDDLGRQITVTQIERKPASATYTTTMEYDDAGRLIKQVVPGQGTSTKTTTFKVNAAGEITEMADPGGTTTMEYDLAGRLVKTTDANGNASEAEYDLAGRKTKVTNLGRDETKQNVVTVQRTQSMGYDAAGNQTSATSPEGHVTRQTFDALNRLSSLIEPVSAGESITTSFGYDATGARTRLTDGRGNATWTSYNSLGLAETVTEPSTTAHPDAADRTWTHVYDAAGNPKATVQPGGVRIDRTYDDLGRLTKESGAGGGATTAERTYGYDLASRMTAAGDLTVDYNDRGLPLKVSRGTVQETVYTYGGLSTPTQRIDAAGTATFTYDSANRLKTATDPVTSRTLTYGYDAASRLQTITATSGTVSTQRIGYDDLDRVESQTLTNGSGTQLAKIAYGWDKDDNLTTKTTMGTAGAGANTYTYDHAGRLTSWTAPGGAVTTYEWDAAGNRTKAGNATFTYDERNRLTNGDGTDYTYTPRGTLATSTKAGATTQYTFDAFDRLIADGDSLYSYDALDRMTSRIRGTAKHTFAYSGLGNGLAAITDSGGTVQAKYARDLGGGLLGLKEGAGAAVAALSDLHGDLVATYTTTLQTSTAYDPFGTVTAQTGTKNRLGFQGEYTDPDTGKVNMHARWYQPGTGTFTSRDTATLNPSPSVQANRYTYANASPLTGTDPTGHYTIDNGSLGGTGYGDSGSSGYTTIPAGSYNSSGSSGGGQCIGSCGREEGGGAIACMTWGCGSVIVDPEWARMIELEKEKKFWLGDDEIKRLGMKVMPNGRPVDQPNFWFASEKVQNEYMENWSPTMTDAQLAFSWVSAGGLESFAKMERAAEKNPNDARLGEWRKMQQVRGKLGSGSYALLKDAKDGSPDSLYKYYSQYKILVKHQKAIAAAAQEHHLDKRAFAAMLIYETITFEPKGGWAGDRIGSAKGWTDWTSLGIGQMQIATARQMLKKYYPDKYEQMGGEKVTNEGIGRMLNHDTNMAIRLSAAYMRHLIETTPMRYYKGGGEYGTRRMTDMEAAVAYAVNPTDFVNWRAGGKAPSAEAQKRWNLIMGGRVGKAATEFWECVADAGGRRFEPCSPE</sequence>
<dbReference type="Proteomes" id="UP000579153">
    <property type="component" value="Unassembled WGS sequence"/>
</dbReference>
<dbReference type="Pfam" id="PF05593">
    <property type="entry name" value="RHS_repeat"/>
    <property type="match status" value="7"/>
</dbReference>
<reference evidence="5 6" key="1">
    <citation type="submission" date="2020-08" db="EMBL/GenBank/DDBJ databases">
        <title>Sequencing the genomes of 1000 actinobacteria strains.</title>
        <authorList>
            <person name="Klenk H.-P."/>
        </authorList>
    </citation>
    <scope>NUCLEOTIDE SEQUENCE [LARGE SCALE GENOMIC DNA]</scope>
    <source>
        <strain evidence="5 6">DSM 45507</strain>
    </source>
</reference>
<dbReference type="Gene3D" id="2.60.120.200">
    <property type="match status" value="1"/>
</dbReference>
<protein>
    <submittedName>
        <fullName evidence="5">RHS repeat-associated protein</fullName>
    </submittedName>
</protein>
<dbReference type="PANTHER" id="PTHR32305:SF17">
    <property type="entry name" value="TRNA NUCLEASE WAPA"/>
    <property type="match status" value="1"/>
</dbReference>
<evidence type="ECO:0000313" key="5">
    <source>
        <dbReference type="EMBL" id="MBB5774035.1"/>
    </source>
</evidence>
<dbReference type="SUPFAM" id="SSF49899">
    <property type="entry name" value="Concanavalin A-like lectins/glucanases"/>
    <property type="match status" value="1"/>
</dbReference>
<dbReference type="Gene3D" id="2.180.10.10">
    <property type="entry name" value="RHS repeat-associated core"/>
    <property type="match status" value="5"/>
</dbReference>
<dbReference type="PANTHER" id="PTHR32305">
    <property type="match status" value="1"/>
</dbReference>
<feature type="compositionally biased region" description="Polar residues" evidence="2">
    <location>
        <begin position="793"/>
        <end position="813"/>
    </location>
</feature>
<evidence type="ECO:0000259" key="4">
    <source>
        <dbReference type="Pfam" id="PF25023"/>
    </source>
</evidence>
<dbReference type="InterPro" id="IPR045351">
    <property type="entry name" value="DUF6531"/>
</dbReference>
<dbReference type="InterPro" id="IPR013320">
    <property type="entry name" value="ConA-like_dom_sf"/>
</dbReference>
<dbReference type="InterPro" id="IPR056823">
    <property type="entry name" value="TEN-like_YD-shell"/>
</dbReference>
<dbReference type="Pfam" id="PF25023">
    <property type="entry name" value="TEN_YD-shell"/>
    <property type="match status" value="1"/>
</dbReference>
<feature type="domain" description="Teneurin-like YD-shell" evidence="4">
    <location>
        <begin position="1752"/>
        <end position="2045"/>
    </location>
</feature>
<evidence type="ECO:0000256" key="2">
    <source>
        <dbReference type="SAM" id="MobiDB-lite"/>
    </source>
</evidence>
<comment type="caution">
    <text evidence="5">The sequence shown here is derived from an EMBL/GenBank/DDBJ whole genome shotgun (WGS) entry which is preliminary data.</text>
</comment>
<dbReference type="NCBIfam" id="TIGR01643">
    <property type="entry name" value="YD_repeat_2x"/>
    <property type="match status" value="8"/>
</dbReference>
<dbReference type="InterPro" id="IPR022385">
    <property type="entry name" value="Rhs_assc_core"/>
</dbReference>
<name>A0A7W9FYP9_9ACTN</name>
<feature type="region of interest" description="Disordered" evidence="2">
    <location>
        <begin position="784"/>
        <end position="849"/>
    </location>
</feature>
<dbReference type="RefSeq" id="WP_185067907.1">
    <property type="nucleotide sequence ID" value="NZ_JACHMB010000001.1"/>
</dbReference>
<feature type="region of interest" description="Disordered" evidence="2">
    <location>
        <begin position="28"/>
        <end position="72"/>
    </location>
</feature>
<dbReference type="InterPro" id="IPR006530">
    <property type="entry name" value="YD"/>
</dbReference>
<dbReference type="Pfam" id="PF13385">
    <property type="entry name" value="Laminin_G_3"/>
    <property type="match status" value="1"/>
</dbReference>
<evidence type="ECO:0000313" key="6">
    <source>
        <dbReference type="Proteomes" id="UP000579153"/>
    </source>
</evidence>
<dbReference type="NCBIfam" id="TIGR03696">
    <property type="entry name" value="Rhs_assc_core"/>
    <property type="match status" value="1"/>
</dbReference>
<evidence type="ECO:0000256" key="1">
    <source>
        <dbReference type="ARBA" id="ARBA00022737"/>
    </source>
</evidence>